<dbReference type="GO" id="GO:0005886">
    <property type="term" value="C:plasma membrane"/>
    <property type="evidence" value="ECO:0007669"/>
    <property type="project" value="UniProtKB-SubCell"/>
</dbReference>
<dbReference type="SUPFAM" id="SSF118215">
    <property type="entry name" value="Proton glutamate symport protein"/>
    <property type="match status" value="1"/>
</dbReference>
<dbReference type="InterPro" id="IPR001991">
    <property type="entry name" value="Na-dicarboxylate_symporter"/>
</dbReference>
<dbReference type="EMBL" id="JAQIFT010000013">
    <property type="protein sequence ID" value="MDA3730410.1"/>
    <property type="molecule type" value="Genomic_DNA"/>
</dbReference>
<feature type="transmembrane region" description="Helical" evidence="7">
    <location>
        <begin position="326"/>
        <end position="343"/>
    </location>
</feature>
<accession>A0AA42DK12</accession>
<sequence length="412" mass="43503">MKKSLGLSSKIFIGLLAGVVLGIIIQMGQFNGLLEYVIQPIGTIFLNLMKMVIVPLILCTLVSSMTHVGDMNRLGLMGKKTLTYYMTTTVLAACIGMTLALIMKPGVGVLLGNAEAPVIQTTNLMSLIVDIVPSNPFKALTDGNTLQVIIFGAFVGVAINSLGEKASAAKVLFTNFSDIMYKIVEMIMRITPIAVCALIADVVATNGWSVLVSLIKLILVIFIACLVQCFFVYGMSAKIFAKMNPMQFIKSILPAQMLSFSTASSAATLPVSLKCAKENLGVKQEVAQFVLNIGSTINMDGGAIYQAACAVFIAQIYGIQLSGSQLIILIVTASLASIGAAAIPGTVIVMMTMVLSSIGLPLEAIALIAGVDRILDMMTTSVNVTGDLSACLFVSSTDETIIMTDDEAVIEA</sequence>
<reference evidence="8" key="1">
    <citation type="journal article" date="2023" name="Int. J. Syst. Evol. Microbiol.">
        <title>&lt;i&gt;Holtiella tumoricola&lt;/i&gt; gen. nov. sp. nov., isolated from a human clinical sample.</title>
        <authorList>
            <person name="Allen-Vercoe E."/>
            <person name="Daigneault M.C."/>
            <person name="Vancuren S.J."/>
            <person name="Cochrane K."/>
            <person name="O'Neal L.L."/>
            <person name="Sankaranarayanan K."/>
            <person name="Lawson P.A."/>
        </authorList>
    </citation>
    <scope>NUCLEOTIDE SEQUENCE</scope>
    <source>
        <strain evidence="8">CC70A</strain>
    </source>
</reference>
<evidence type="ECO:0000313" key="8">
    <source>
        <dbReference type="EMBL" id="MDA3730410.1"/>
    </source>
</evidence>
<protein>
    <submittedName>
        <fullName evidence="8">Dicarboxylate/amino acid:cation symporter</fullName>
    </submittedName>
</protein>
<dbReference type="Proteomes" id="UP001169242">
    <property type="component" value="Unassembled WGS sequence"/>
</dbReference>
<dbReference type="AlphaFoldDB" id="A0AA42DK12"/>
<dbReference type="PANTHER" id="PTHR42865">
    <property type="entry name" value="PROTON/GLUTAMATE-ASPARTATE SYMPORTER"/>
    <property type="match status" value="1"/>
</dbReference>
<feature type="transmembrane region" description="Helical" evidence="7">
    <location>
        <begin position="36"/>
        <end position="61"/>
    </location>
</feature>
<dbReference type="Pfam" id="PF00375">
    <property type="entry name" value="SDF"/>
    <property type="match status" value="1"/>
</dbReference>
<feature type="transmembrane region" description="Helical" evidence="7">
    <location>
        <begin position="145"/>
        <end position="162"/>
    </location>
</feature>
<dbReference type="InterPro" id="IPR036458">
    <property type="entry name" value="Na:dicarbo_symporter_sf"/>
</dbReference>
<feature type="transmembrane region" description="Helical" evidence="7">
    <location>
        <begin position="349"/>
        <end position="371"/>
    </location>
</feature>
<evidence type="ECO:0000256" key="4">
    <source>
        <dbReference type="ARBA" id="ARBA00022692"/>
    </source>
</evidence>
<feature type="transmembrane region" description="Helical" evidence="7">
    <location>
        <begin position="82"/>
        <end position="103"/>
    </location>
</feature>
<evidence type="ECO:0000256" key="5">
    <source>
        <dbReference type="ARBA" id="ARBA00022989"/>
    </source>
</evidence>
<keyword evidence="3" id="KW-1003">Cell membrane</keyword>
<comment type="subcellular location">
    <subcellularLocation>
        <location evidence="1">Cell membrane</location>
        <topology evidence="1">Multi-pass membrane protein</topology>
    </subcellularLocation>
</comment>
<dbReference type="RefSeq" id="WP_053984960.1">
    <property type="nucleotide sequence ID" value="NZ_JAQIFT010000013.1"/>
</dbReference>
<evidence type="ECO:0000256" key="2">
    <source>
        <dbReference type="ARBA" id="ARBA00022448"/>
    </source>
</evidence>
<dbReference type="PRINTS" id="PR00173">
    <property type="entry name" value="EDTRNSPORT"/>
</dbReference>
<organism evidence="8 9">
    <name type="scientific">Holtiella tumoricola</name>
    <dbReference type="NCBI Taxonomy" id="3018743"/>
    <lineage>
        <taxon>Bacteria</taxon>
        <taxon>Bacillati</taxon>
        <taxon>Bacillota</taxon>
        <taxon>Clostridia</taxon>
        <taxon>Lachnospirales</taxon>
        <taxon>Cellulosilyticaceae</taxon>
        <taxon>Holtiella</taxon>
    </lineage>
</organism>
<evidence type="ECO:0000256" key="1">
    <source>
        <dbReference type="ARBA" id="ARBA00004651"/>
    </source>
</evidence>
<dbReference type="PANTHER" id="PTHR42865:SF7">
    <property type="entry name" value="PROTON_GLUTAMATE-ASPARTATE SYMPORTER"/>
    <property type="match status" value="1"/>
</dbReference>
<evidence type="ECO:0000313" key="9">
    <source>
        <dbReference type="Proteomes" id="UP001169242"/>
    </source>
</evidence>
<feature type="transmembrane region" description="Helical" evidence="7">
    <location>
        <begin position="12"/>
        <end position="30"/>
    </location>
</feature>
<keyword evidence="9" id="KW-1185">Reference proteome</keyword>
<feature type="transmembrane region" description="Helical" evidence="7">
    <location>
        <begin position="183"/>
        <end position="204"/>
    </location>
</feature>
<dbReference type="GO" id="GO:0015293">
    <property type="term" value="F:symporter activity"/>
    <property type="evidence" value="ECO:0007669"/>
    <property type="project" value="UniProtKB-KW"/>
</dbReference>
<dbReference type="Gene3D" id="1.10.3860.10">
    <property type="entry name" value="Sodium:dicarboxylate symporter"/>
    <property type="match status" value="1"/>
</dbReference>
<evidence type="ECO:0000256" key="7">
    <source>
        <dbReference type="SAM" id="Phobius"/>
    </source>
</evidence>
<keyword evidence="6 7" id="KW-0472">Membrane</keyword>
<feature type="transmembrane region" description="Helical" evidence="7">
    <location>
        <begin position="210"/>
        <end position="233"/>
    </location>
</feature>
<evidence type="ECO:0000256" key="6">
    <source>
        <dbReference type="ARBA" id="ARBA00023136"/>
    </source>
</evidence>
<gene>
    <name evidence="8" type="ORF">PBV87_02680</name>
</gene>
<proteinExistence type="predicted"/>
<name>A0AA42DK12_9FIRM</name>
<keyword evidence="2" id="KW-0813">Transport</keyword>
<evidence type="ECO:0000256" key="3">
    <source>
        <dbReference type="ARBA" id="ARBA00022475"/>
    </source>
</evidence>
<comment type="caution">
    <text evidence="8">The sequence shown here is derived from an EMBL/GenBank/DDBJ whole genome shotgun (WGS) entry which is preliminary data.</text>
</comment>
<keyword evidence="4 7" id="KW-0812">Transmembrane</keyword>
<keyword evidence="5 7" id="KW-1133">Transmembrane helix</keyword>